<accession>A0A427XMI5</accession>
<dbReference type="SUPFAM" id="SSF57829">
    <property type="entry name" value="Zn-binding ribosomal proteins"/>
    <property type="match status" value="1"/>
</dbReference>
<dbReference type="OrthoDB" id="529273at2759"/>
<evidence type="ECO:0000256" key="11">
    <source>
        <dbReference type="SAM" id="SignalP"/>
    </source>
</evidence>
<evidence type="ECO:0000313" key="12">
    <source>
        <dbReference type="EMBL" id="RSH79964.1"/>
    </source>
</evidence>
<dbReference type="EMBL" id="RSCE01000009">
    <property type="protein sequence ID" value="RSH79964.1"/>
    <property type="molecule type" value="Genomic_DNA"/>
</dbReference>
<keyword evidence="2 9" id="KW-0689">Ribosomal protein</keyword>
<reference evidence="12 13" key="1">
    <citation type="submission" date="2018-11" db="EMBL/GenBank/DDBJ databases">
        <title>Genome sequence of Apiotrichum porosum DSM 27194.</title>
        <authorList>
            <person name="Aliyu H."/>
            <person name="Gorte O."/>
            <person name="Ochsenreither K."/>
        </authorList>
    </citation>
    <scope>NUCLEOTIDE SEQUENCE [LARGE SCALE GENOMIC DNA]</scope>
    <source>
        <strain evidence="12 13">DSM 27194</strain>
    </source>
</reference>
<dbReference type="GO" id="GO:1990904">
    <property type="term" value="C:ribonucleoprotein complex"/>
    <property type="evidence" value="ECO:0007669"/>
    <property type="project" value="UniProtKB-KW"/>
</dbReference>
<dbReference type="Proteomes" id="UP000279236">
    <property type="component" value="Unassembled WGS sequence"/>
</dbReference>
<dbReference type="InterPro" id="IPR000552">
    <property type="entry name" value="Ribosomal_eL44"/>
</dbReference>
<dbReference type="STRING" id="105984.A0A427XMI5"/>
<dbReference type="GO" id="GO:0006412">
    <property type="term" value="P:translation"/>
    <property type="evidence" value="ECO:0007669"/>
    <property type="project" value="InterPro"/>
</dbReference>
<dbReference type="PANTHER" id="PTHR10369">
    <property type="entry name" value="60S RIBOSOMAL PROTEIN L36A/L44"/>
    <property type="match status" value="1"/>
</dbReference>
<evidence type="ECO:0000256" key="4">
    <source>
        <dbReference type="ARBA" id="ARBA00023274"/>
    </source>
</evidence>
<sequence length="672" mass="74830">MSRRLMTRVALVCSTILCLLFLSLQPREPRTVVRYLPPDPHEGLQYQHYDNNAQRTPPIYHAPSPDASTGEVIVNLESRIPHTTYDGGLPGYNVFSNMYLSGGALVPVSADDEAAEDIPKGRSVLSGSQRPGSVPGDERWAPIVGDKLARAQLGKRAVRLPGVTYIFNDPPGKAGYLAFYEHFLAEVFVPAIRAVAHAGEKSGRPQSAIPSRLMFPRCDARVGWRDDLGKNVWFLQHVLPGVDIEEKDSWEDRAGSDMPYLLEKVVVVDRGSAHTAQGDTTTWGKMNMIVPTMNAPSTFFEPFRQNMIASVGNAMPHIGKYHLPIVVYIQREYLPRIAAKSHEAIVEGLKKLTSKAEVHVAQMRAMTRPQKIAMLANADIVISLTSEELYETAWMPPASTVIEIFEEGGFHRDYEVFVSILGHNHITVQNDKVLSEAEWRKHGRQRGPQKDAEVDVDADLIRPDRGWCEQEGARGASEPYASLAGDRPNPMTIRATHITIASEKPREFHAGFDLAPHLDEISAFPRRSRETWLGVSLGGRCPPAAESLAQVALQNSTLKRSTNLDKMVNIPKTRRTYCKGKACKKHTPHKVTQYKKGKDSLAAQGKRRYDRKQSGYGGQTKPVFHKKAKTTKKVVLRLECTSCKSKHQISLKRCKHFELGGDKKQRGAAISF</sequence>
<dbReference type="AlphaFoldDB" id="A0A427XMI5"/>
<evidence type="ECO:0000256" key="8">
    <source>
        <dbReference type="ARBA" id="ARBA00084115"/>
    </source>
</evidence>
<evidence type="ECO:0000256" key="3">
    <source>
        <dbReference type="ARBA" id="ARBA00023251"/>
    </source>
</evidence>
<evidence type="ECO:0000256" key="5">
    <source>
        <dbReference type="ARBA" id="ARBA00029633"/>
    </source>
</evidence>
<keyword evidence="3" id="KW-0046">Antibiotic resistance</keyword>
<keyword evidence="8" id="KW-0196">Cycloheximide resistance</keyword>
<keyword evidence="13" id="KW-1185">Reference proteome</keyword>
<comment type="similarity">
    <text evidence="1 9">Belongs to the eukaryotic ribosomal protein eL42 family.</text>
</comment>
<feature type="chain" id="PRO_5019450912" description="Large ribosomal subunit protein eL42" evidence="11">
    <location>
        <begin position="27"/>
        <end position="672"/>
    </location>
</feature>
<dbReference type="GO" id="GO:0005840">
    <property type="term" value="C:ribosome"/>
    <property type="evidence" value="ECO:0007669"/>
    <property type="project" value="UniProtKB-KW"/>
</dbReference>
<dbReference type="InterPro" id="IPR011332">
    <property type="entry name" value="Ribosomal_zn-bd"/>
</dbReference>
<dbReference type="GO" id="GO:0046898">
    <property type="term" value="P:response to cycloheximide"/>
    <property type="evidence" value="ECO:0007669"/>
    <property type="project" value="UniProtKB-KW"/>
</dbReference>
<dbReference type="InterPro" id="IPR053708">
    <property type="entry name" value="Ribosomal_LSU_eL42"/>
</dbReference>
<dbReference type="FunFam" id="3.10.450.80:FF:000001">
    <property type="entry name" value="60S ribosomal protein L44"/>
    <property type="match status" value="1"/>
</dbReference>
<dbReference type="GO" id="GO:0046677">
    <property type="term" value="P:response to antibiotic"/>
    <property type="evidence" value="ECO:0007669"/>
    <property type="project" value="UniProtKB-KW"/>
</dbReference>
<dbReference type="Pfam" id="PF00935">
    <property type="entry name" value="Ribosomal_L44"/>
    <property type="match status" value="1"/>
</dbReference>
<comment type="caution">
    <text evidence="12">The sequence shown here is derived from an EMBL/GenBank/DDBJ whole genome shotgun (WGS) entry which is preliminary data.</text>
</comment>
<gene>
    <name evidence="12" type="ORF">EHS24_009635</name>
</gene>
<keyword evidence="11" id="KW-0732">Signal</keyword>
<proteinExistence type="inferred from homology"/>
<protein>
    <recommendedName>
        <fullName evidence="6">Large ribosomal subunit protein eL42</fullName>
    </recommendedName>
    <alternativeName>
        <fullName evidence="5">60S ribosomal protein L41</fullName>
    </alternativeName>
    <alternativeName>
        <fullName evidence="7">60S ribosomal protein L44</fullName>
    </alternativeName>
</protein>
<evidence type="ECO:0000313" key="13">
    <source>
        <dbReference type="Proteomes" id="UP000279236"/>
    </source>
</evidence>
<dbReference type="Gene3D" id="3.10.450.80">
    <property type="match status" value="1"/>
</dbReference>
<evidence type="ECO:0000256" key="9">
    <source>
        <dbReference type="RuleBase" id="RU000666"/>
    </source>
</evidence>
<evidence type="ECO:0000256" key="7">
    <source>
        <dbReference type="ARBA" id="ARBA00035340"/>
    </source>
</evidence>
<dbReference type="GO" id="GO:0003735">
    <property type="term" value="F:structural constituent of ribosome"/>
    <property type="evidence" value="ECO:0007669"/>
    <property type="project" value="InterPro"/>
</dbReference>
<evidence type="ECO:0000256" key="6">
    <source>
        <dbReference type="ARBA" id="ARBA00035236"/>
    </source>
</evidence>
<evidence type="ECO:0000256" key="10">
    <source>
        <dbReference type="SAM" id="MobiDB-lite"/>
    </source>
</evidence>
<organism evidence="12 13">
    <name type="scientific">Apiotrichum porosum</name>
    <dbReference type="NCBI Taxonomy" id="105984"/>
    <lineage>
        <taxon>Eukaryota</taxon>
        <taxon>Fungi</taxon>
        <taxon>Dikarya</taxon>
        <taxon>Basidiomycota</taxon>
        <taxon>Agaricomycotina</taxon>
        <taxon>Tremellomycetes</taxon>
        <taxon>Trichosporonales</taxon>
        <taxon>Trichosporonaceae</taxon>
        <taxon>Apiotrichum</taxon>
    </lineage>
</organism>
<dbReference type="PROSITE" id="PS01172">
    <property type="entry name" value="RIBOSOMAL_L44E"/>
    <property type="match status" value="1"/>
</dbReference>
<dbReference type="GeneID" id="39594178"/>
<feature type="region of interest" description="Disordered" evidence="10">
    <location>
        <begin position="592"/>
        <end position="622"/>
    </location>
</feature>
<feature type="signal peptide" evidence="11">
    <location>
        <begin position="1"/>
        <end position="26"/>
    </location>
</feature>
<keyword evidence="4 9" id="KW-0687">Ribonucleoprotein</keyword>
<name>A0A427XMI5_9TREE</name>
<dbReference type="RefSeq" id="XP_028475073.1">
    <property type="nucleotide sequence ID" value="XM_028624905.1"/>
</dbReference>
<evidence type="ECO:0000256" key="1">
    <source>
        <dbReference type="ARBA" id="ARBA00009364"/>
    </source>
</evidence>
<evidence type="ECO:0000256" key="2">
    <source>
        <dbReference type="ARBA" id="ARBA00022980"/>
    </source>
</evidence>